<sequence>MTMSKWVKSESVVTSTDDSPSPIAAAAVSPKPGGPLRPRLEAVQKRIENQIARLDDLLSSLKMRDDETFRKLMASIKESNAQYSTVLSAELAKARQVSRVVSIARVALEKIHGRLASVSDFGDLVIVLSPAMAVVKSVRSSLVPFVPEMEEDLGIISELLSGILVDAGQVGGYTINFETANEEAVRLVDEASSTVEHKMKEELPGIPDLPMVPTTTKVA</sequence>
<evidence type="ECO:0000256" key="1">
    <source>
        <dbReference type="SAM" id="MobiDB-lite"/>
    </source>
</evidence>
<dbReference type="HOGENOM" id="CLU_095961_1_0_2"/>
<dbReference type="OrthoDB" id="11250at2157"/>
<dbReference type="AlphaFoldDB" id="A0A060HNV8"/>
<gene>
    <name evidence="2" type="ORF">NVIE_025500</name>
</gene>
<organism evidence="2 3">
    <name type="scientific">Nitrososphaera viennensis EN76</name>
    <dbReference type="NCBI Taxonomy" id="926571"/>
    <lineage>
        <taxon>Archaea</taxon>
        <taxon>Nitrososphaerota</taxon>
        <taxon>Nitrososphaeria</taxon>
        <taxon>Nitrososphaerales</taxon>
        <taxon>Nitrososphaeraceae</taxon>
        <taxon>Nitrososphaera</taxon>
    </lineage>
</organism>
<dbReference type="EMBL" id="CP007536">
    <property type="protein sequence ID" value="AIC16820.1"/>
    <property type="molecule type" value="Genomic_DNA"/>
</dbReference>
<dbReference type="STRING" id="926571.NVIE_025500"/>
<accession>A0A060HNV8</accession>
<proteinExistence type="predicted"/>
<dbReference type="RefSeq" id="WP_075055496.1">
    <property type="nucleotide sequence ID" value="NZ_CP007536.1"/>
</dbReference>
<evidence type="ECO:0000313" key="3">
    <source>
        <dbReference type="Proteomes" id="UP000027093"/>
    </source>
</evidence>
<protein>
    <submittedName>
        <fullName evidence="2">SNF7-domain-containing protein</fullName>
    </submittedName>
</protein>
<keyword evidence="3" id="KW-1185">Reference proteome</keyword>
<dbReference type="Proteomes" id="UP000027093">
    <property type="component" value="Chromosome"/>
</dbReference>
<dbReference type="KEGG" id="nvn:NVIE_025500"/>
<evidence type="ECO:0000313" key="2">
    <source>
        <dbReference type="EMBL" id="AIC16820.1"/>
    </source>
</evidence>
<name>A0A060HNV8_9ARCH</name>
<feature type="compositionally biased region" description="Low complexity" evidence="1">
    <location>
        <begin position="15"/>
        <end position="31"/>
    </location>
</feature>
<feature type="region of interest" description="Disordered" evidence="1">
    <location>
        <begin position="1"/>
        <end position="35"/>
    </location>
</feature>
<dbReference type="GeneID" id="74947787"/>
<reference evidence="2 3" key="1">
    <citation type="journal article" date="2014" name="Int. J. Syst. Evol. Microbiol.">
        <title>Nitrososphaera viennensis gen. nov., sp. nov., an aerobic and mesophilic, ammonia-oxidizing archaeon from soil and a member of the archaeal phylum Thaumarchaeota.</title>
        <authorList>
            <person name="Stieglmeier M."/>
            <person name="Klingl A."/>
            <person name="Alves R.J."/>
            <person name="Rittmann S.K."/>
            <person name="Melcher M."/>
            <person name="Leisch N."/>
            <person name="Schleper C."/>
        </authorList>
    </citation>
    <scope>NUCLEOTIDE SEQUENCE [LARGE SCALE GENOMIC DNA]</scope>
    <source>
        <strain evidence="2">EN76</strain>
    </source>
</reference>